<feature type="chain" id="PRO_5045698435" evidence="1">
    <location>
        <begin position="26"/>
        <end position="606"/>
    </location>
</feature>
<protein>
    <submittedName>
        <fullName evidence="2">YhgE/Pip domain-containing protein</fullName>
    </submittedName>
</protein>
<dbReference type="NCBIfam" id="TIGR03057">
    <property type="entry name" value="xxxLxxG_by_4"/>
    <property type="match status" value="2"/>
</dbReference>
<dbReference type="Gene3D" id="1.10.287.950">
    <property type="entry name" value="Methyl-accepting chemotaxis protein"/>
    <property type="match status" value="2"/>
</dbReference>
<keyword evidence="1" id="KW-0732">Signal</keyword>
<evidence type="ECO:0000313" key="2">
    <source>
        <dbReference type="EMBL" id="QTM98418.1"/>
    </source>
</evidence>
<dbReference type="Proteomes" id="UP000665043">
    <property type="component" value="Chromosome"/>
</dbReference>
<organism evidence="2 3">
    <name type="scientific">Sediminibacillus dalangtanensis</name>
    <dbReference type="NCBI Taxonomy" id="2729421"/>
    <lineage>
        <taxon>Bacteria</taxon>
        <taxon>Bacillati</taxon>
        <taxon>Bacillota</taxon>
        <taxon>Bacilli</taxon>
        <taxon>Bacillales</taxon>
        <taxon>Bacillaceae</taxon>
        <taxon>Sediminibacillus</taxon>
    </lineage>
</organism>
<feature type="signal peptide" evidence="1">
    <location>
        <begin position="1"/>
        <end position="25"/>
    </location>
</feature>
<reference evidence="2 3" key="1">
    <citation type="submission" date="2019-12" db="EMBL/GenBank/DDBJ databases">
        <title>The whole genome sequencing of a strain isolated from a Mars analog, Dalangtan Playa.</title>
        <authorList>
            <person name="Huang T."/>
        </authorList>
    </citation>
    <scope>NUCLEOTIDE SEQUENCE [LARGE SCALE GENOMIC DNA]</scope>
    <source>
        <strain evidence="2 3">DP4-553-S</strain>
    </source>
</reference>
<evidence type="ECO:0000256" key="1">
    <source>
        <dbReference type="SAM" id="SignalP"/>
    </source>
</evidence>
<dbReference type="EMBL" id="CP046956">
    <property type="protein sequence ID" value="QTM98418.1"/>
    <property type="molecule type" value="Genomic_DNA"/>
</dbReference>
<dbReference type="SUPFAM" id="SSF58104">
    <property type="entry name" value="Methyl-accepting chemotaxis protein (MCP) signaling domain"/>
    <property type="match status" value="1"/>
</dbReference>
<keyword evidence="3" id="KW-1185">Reference proteome</keyword>
<accession>A0ABX7VPL8</accession>
<dbReference type="RefSeq" id="WP_209367161.1">
    <property type="nucleotide sequence ID" value="NZ_CP046956.1"/>
</dbReference>
<sequence length="606" mass="65675">MRRIKKLLLVFTIILLAMPSLLVSAASDSKSGEDTTREKGKVSSKDEVIYGKLNAAGKRQELYVVNTLDVEKAGKVVDHGTYTDLKNLTDLSPLEQKDGEVTIDAPEGKFYYQGNMEGQSLPWDISITYLLDGKEIAPADLAGKDGHVEIKIATSANEKVDPVFFENYLLQVSLSLNLDNYRNIKATDGTLANAGKNKQVSFTVMPEKEEELVVEADVTDFELDGIDISAVPSSMPIESPDIDEMTGEMDTLTDAIAEVNGGVADLEDGIAQLNDGAGELRDGSMQYKDGISSLAGSSAELVNGSGSLKQALEQMSASLESGSEDMGLGDLKQLEDGLSQMADGINQSADGLVTLKDNYAKAYSTLDEKMAAIPDYELSEEEFKQLYKSGANPEVLDKLKETYTAARTAKGTYSAVKEGFDAVGGTLGQVSGSLTDMADNLEEMANQLASSRENMDSADSFAQLQDGIREIASQYASFHSGLVEYTDGVNQLSSSYGELDNGISGLAEGLGETESGVGSLHDGTAELQEATSDLPDEMKKEVNEMMDEYDKSDFEPVSFVSPENEHINSVQFVLKTESIKQEEQEETEESVEEEKGFWDRLMDLFK</sequence>
<evidence type="ECO:0000313" key="3">
    <source>
        <dbReference type="Proteomes" id="UP000665043"/>
    </source>
</evidence>
<dbReference type="InterPro" id="IPR023908">
    <property type="entry name" value="xxxLxxG_rpt"/>
</dbReference>
<proteinExistence type="predicted"/>
<name>A0ABX7VPL8_9BACI</name>
<gene>
    <name evidence="2" type="ORF">ERJ70_03345</name>
</gene>